<accession>A0ABT7TDN8</accession>
<feature type="domain" description="HTH cro/C1-type" evidence="2">
    <location>
        <begin position="2"/>
        <end position="57"/>
    </location>
</feature>
<evidence type="ECO:0000256" key="1">
    <source>
        <dbReference type="SAM" id="MobiDB-lite"/>
    </source>
</evidence>
<evidence type="ECO:0000313" key="3">
    <source>
        <dbReference type="EMBL" id="MDM7887693.1"/>
    </source>
</evidence>
<dbReference type="Proteomes" id="UP001235720">
    <property type="component" value="Unassembled WGS sequence"/>
</dbReference>
<dbReference type="InterPro" id="IPR001387">
    <property type="entry name" value="Cro/C1-type_HTH"/>
</dbReference>
<dbReference type="SMART" id="SM00530">
    <property type="entry name" value="HTH_XRE"/>
    <property type="match status" value="1"/>
</dbReference>
<dbReference type="EMBL" id="JAUCMM010000002">
    <property type="protein sequence ID" value="MDM7887693.1"/>
    <property type="molecule type" value="Genomic_DNA"/>
</dbReference>
<organism evidence="3 4">
    <name type="scientific">Curtobacterium subtropicum</name>
    <dbReference type="NCBI Taxonomy" id="3055138"/>
    <lineage>
        <taxon>Bacteria</taxon>
        <taxon>Bacillati</taxon>
        <taxon>Actinomycetota</taxon>
        <taxon>Actinomycetes</taxon>
        <taxon>Micrococcales</taxon>
        <taxon>Microbacteriaceae</taxon>
        <taxon>Curtobacterium</taxon>
    </lineage>
</organism>
<gene>
    <name evidence="3" type="ORF">QUG98_04420</name>
</gene>
<evidence type="ECO:0000259" key="2">
    <source>
        <dbReference type="PROSITE" id="PS50943"/>
    </source>
</evidence>
<dbReference type="Gene3D" id="1.10.260.40">
    <property type="entry name" value="lambda repressor-like DNA-binding domains"/>
    <property type="match status" value="1"/>
</dbReference>
<comment type="caution">
    <text evidence="3">The sequence shown here is derived from an EMBL/GenBank/DDBJ whole genome shotgun (WGS) entry which is preliminary data.</text>
</comment>
<dbReference type="Pfam" id="PF13560">
    <property type="entry name" value="HTH_31"/>
    <property type="match status" value="1"/>
</dbReference>
<dbReference type="RefSeq" id="WP_289469408.1">
    <property type="nucleotide sequence ID" value="NZ_JAUCMM010000002.1"/>
</dbReference>
<dbReference type="InterPro" id="IPR010982">
    <property type="entry name" value="Lambda_DNA-bd_dom_sf"/>
</dbReference>
<dbReference type="SUPFAM" id="SSF47413">
    <property type="entry name" value="lambda repressor-like DNA-binding domains"/>
    <property type="match status" value="1"/>
</dbReference>
<sequence length="78" mass="8861">MLRAIREERGRTREAVAVAAGMTLSALQKLETARTHEPGWQTVVSILDFLEHPLDDFERRRRADSPNRTPDEAPHAGR</sequence>
<proteinExistence type="predicted"/>
<name>A0ABT7TDN8_9MICO</name>
<dbReference type="PROSITE" id="PS50943">
    <property type="entry name" value="HTH_CROC1"/>
    <property type="match status" value="1"/>
</dbReference>
<reference evidence="3 4" key="1">
    <citation type="submission" date="2023-06" db="EMBL/GenBank/DDBJ databases">
        <authorList>
            <person name="Feng G."/>
            <person name="Li J."/>
            <person name="Zhu H."/>
        </authorList>
    </citation>
    <scope>NUCLEOTIDE SEQUENCE [LARGE SCALE GENOMIC DNA]</scope>
    <source>
        <strain evidence="3 4">RHCJP20</strain>
    </source>
</reference>
<dbReference type="CDD" id="cd00093">
    <property type="entry name" value="HTH_XRE"/>
    <property type="match status" value="1"/>
</dbReference>
<keyword evidence="4" id="KW-1185">Reference proteome</keyword>
<feature type="region of interest" description="Disordered" evidence="1">
    <location>
        <begin position="57"/>
        <end position="78"/>
    </location>
</feature>
<evidence type="ECO:0000313" key="4">
    <source>
        <dbReference type="Proteomes" id="UP001235720"/>
    </source>
</evidence>
<protein>
    <submittedName>
        <fullName evidence="3">Helix-turn-helix transcriptional regulator</fullName>
    </submittedName>
</protein>